<dbReference type="Pfam" id="PF13376">
    <property type="entry name" value="OmdA"/>
    <property type="match status" value="1"/>
</dbReference>
<evidence type="ECO:0000313" key="2">
    <source>
        <dbReference type="Proteomes" id="UP001596956"/>
    </source>
</evidence>
<dbReference type="Proteomes" id="UP001596956">
    <property type="component" value="Unassembled WGS sequence"/>
</dbReference>
<evidence type="ECO:0000313" key="1">
    <source>
        <dbReference type="EMBL" id="MFD0800667.1"/>
    </source>
</evidence>
<comment type="caution">
    <text evidence="1">The sequence shown here is derived from an EMBL/GenBank/DDBJ whole genome shotgun (WGS) entry which is preliminary data.</text>
</comment>
<organism evidence="1 2">
    <name type="scientific">Streptomonospora algeriensis</name>
    <dbReference type="NCBI Taxonomy" id="995084"/>
    <lineage>
        <taxon>Bacteria</taxon>
        <taxon>Bacillati</taxon>
        <taxon>Actinomycetota</taxon>
        <taxon>Actinomycetes</taxon>
        <taxon>Streptosporangiales</taxon>
        <taxon>Nocardiopsidaceae</taxon>
        <taxon>Streptomonospora</taxon>
    </lineage>
</organism>
<keyword evidence="2" id="KW-1185">Reference proteome</keyword>
<dbReference type="EMBL" id="JBHTHR010000081">
    <property type="protein sequence ID" value="MFD0800667.1"/>
    <property type="molecule type" value="Genomic_DNA"/>
</dbReference>
<name>A0ABW3BBZ1_9ACTN</name>
<reference evidence="2" key="1">
    <citation type="journal article" date="2019" name="Int. J. Syst. Evol. Microbiol.">
        <title>The Global Catalogue of Microorganisms (GCM) 10K type strain sequencing project: providing services to taxonomists for standard genome sequencing and annotation.</title>
        <authorList>
            <consortium name="The Broad Institute Genomics Platform"/>
            <consortium name="The Broad Institute Genome Sequencing Center for Infectious Disease"/>
            <person name="Wu L."/>
            <person name="Ma J."/>
        </authorList>
    </citation>
    <scope>NUCLEOTIDE SEQUENCE [LARGE SCALE GENOMIC DNA]</scope>
    <source>
        <strain evidence="2">CCUG 63369</strain>
    </source>
</reference>
<accession>A0ABW3BBZ1</accession>
<sequence length="90" mass="10630">MRKSGLREVETARADGRWDAAYESQKTMEVPEDLQAALDENPAARDLFAEPDSKNRYAILYRVQDAKKPETRSRRIHKYVDMLNRQERIY</sequence>
<proteinExistence type="predicted"/>
<gene>
    <name evidence="1" type="ORF">ACFQZU_04950</name>
</gene>
<protein>
    <submittedName>
        <fullName evidence="1">YdeI family protein</fullName>
    </submittedName>
</protein>